<feature type="domain" description="Hemocyanin N-terminal" evidence="4">
    <location>
        <begin position="29"/>
        <end position="150"/>
    </location>
</feature>
<gene>
    <name evidence="7" type="primary">LOC108557941</name>
</gene>
<dbReference type="SUPFAM" id="SSF48050">
    <property type="entry name" value="Hemocyanin, N-terminal domain"/>
    <property type="match status" value="1"/>
</dbReference>
<dbReference type="Gene3D" id="2.60.40.1520">
    <property type="entry name" value="Hemocyanin, C-terminal domain"/>
    <property type="match status" value="1"/>
</dbReference>
<dbReference type="PROSITE" id="PS00210">
    <property type="entry name" value="HEMOCYANIN_2"/>
    <property type="match status" value="1"/>
</dbReference>
<dbReference type="PRINTS" id="PR00187">
    <property type="entry name" value="HAEMOCYANIN"/>
</dbReference>
<dbReference type="InterPro" id="IPR013788">
    <property type="entry name" value="Hemocyanin/hexamerin"/>
</dbReference>
<dbReference type="Pfam" id="PF03722">
    <property type="entry name" value="Hemocyanin_N"/>
    <property type="match status" value="1"/>
</dbReference>
<keyword evidence="1" id="KW-0758">Storage protein</keyword>
<dbReference type="InterPro" id="IPR008922">
    <property type="entry name" value="Di-copper_centre_dom_sf"/>
</dbReference>
<dbReference type="Gene3D" id="1.20.1370.10">
    <property type="entry name" value="Hemocyanin, N-terminal domain"/>
    <property type="match status" value="1"/>
</dbReference>
<organism evidence="6 7">
    <name type="scientific">Nicrophorus vespilloides</name>
    <name type="common">Boreal carrion beetle</name>
    <dbReference type="NCBI Taxonomy" id="110193"/>
    <lineage>
        <taxon>Eukaryota</taxon>
        <taxon>Metazoa</taxon>
        <taxon>Ecdysozoa</taxon>
        <taxon>Arthropoda</taxon>
        <taxon>Hexapoda</taxon>
        <taxon>Insecta</taxon>
        <taxon>Pterygota</taxon>
        <taxon>Neoptera</taxon>
        <taxon>Endopterygota</taxon>
        <taxon>Coleoptera</taxon>
        <taxon>Polyphaga</taxon>
        <taxon>Staphyliniformia</taxon>
        <taxon>Silphidae</taxon>
        <taxon>Nicrophorinae</taxon>
        <taxon>Nicrophorus</taxon>
    </lineage>
</organism>
<feature type="chain" id="PRO_5045350670" evidence="2">
    <location>
        <begin position="19"/>
        <end position="700"/>
    </location>
</feature>
<dbReference type="SUPFAM" id="SSF48056">
    <property type="entry name" value="Di-copper centre-containing domain"/>
    <property type="match status" value="1"/>
</dbReference>
<feature type="signal peptide" evidence="2">
    <location>
        <begin position="1"/>
        <end position="18"/>
    </location>
</feature>
<dbReference type="InterPro" id="IPR005203">
    <property type="entry name" value="Hemocyanin_C"/>
</dbReference>
<name>A0ABM1M6H3_NICVS</name>
<dbReference type="Gene3D" id="1.10.1280.10">
    <property type="entry name" value="Di-copper center containing domain from catechol oxidase"/>
    <property type="match status" value="1"/>
</dbReference>
<feature type="domain" description="Hemocyanin middle" evidence="3">
    <location>
        <begin position="156"/>
        <end position="441"/>
    </location>
</feature>
<protein>
    <submittedName>
        <fullName evidence="7">Hexamerin-like</fullName>
    </submittedName>
</protein>
<dbReference type="Pfam" id="PF03723">
    <property type="entry name" value="Hemocyanin_C"/>
    <property type="match status" value="1"/>
</dbReference>
<dbReference type="Pfam" id="PF00372">
    <property type="entry name" value="Hemocyanin_M"/>
    <property type="match status" value="1"/>
</dbReference>
<dbReference type="InterPro" id="IPR005204">
    <property type="entry name" value="Hemocyanin_N"/>
</dbReference>
<evidence type="ECO:0000313" key="7">
    <source>
        <dbReference type="RefSeq" id="XP_017770173.1"/>
    </source>
</evidence>
<accession>A0ABM1M6H3</accession>
<evidence type="ECO:0000313" key="6">
    <source>
        <dbReference type="Proteomes" id="UP000695000"/>
    </source>
</evidence>
<evidence type="ECO:0000259" key="3">
    <source>
        <dbReference type="Pfam" id="PF00372"/>
    </source>
</evidence>
<keyword evidence="2" id="KW-0732">Signal</keyword>
<feature type="domain" description="Hemocyanin C-terminal" evidence="5">
    <location>
        <begin position="450"/>
        <end position="686"/>
    </location>
</feature>
<dbReference type="Proteomes" id="UP000695000">
    <property type="component" value="Unplaced"/>
</dbReference>
<dbReference type="RefSeq" id="XP_017770173.1">
    <property type="nucleotide sequence ID" value="XM_017914684.1"/>
</dbReference>
<keyword evidence="6" id="KW-1185">Reference proteome</keyword>
<dbReference type="PANTHER" id="PTHR11511:SF5">
    <property type="entry name" value="FAT-BODY PROTEIN 1-RELATED"/>
    <property type="match status" value="1"/>
</dbReference>
<dbReference type="InterPro" id="IPR000896">
    <property type="entry name" value="Hemocyanin/hexamerin_mid_dom"/>
</dbReference>
<sequence>MRTAFIVLLAGLCALASAAPQSKVASKEFLSKQKDILQLFEYVNQPAYYKEFVDTAKEFKFEGHWDQWTKPEFAKQFWHYYQHDILPEGEVFSVFYPEHLKQAIALFKTFYYAKDYDTFFKCAVWARQHVNEGMFVYALSVAVVHSKHTENVILPPIHEIFPHYFFTSEVIQKAQQYKQHYWGTYEHEKEIKDASYKGYTIHANYSGWYMNVHPEQSMTYFTEDVGLNSYYYYQNVYMPFWMEKEYMNMDSSFRGEFYYFYHQQLLARYYLERLSNGKGEIPHFSFDHPIETGFYPSLTYANGLHFPVRPNHANLYYHGVHGEQHYNFFGNYSNSYTFVEDYERRLRDALDMGWVYGPEGKVIHLFTKEGFETLGNLVQSNPQSPNERFYGDLQVFARHLLGYSYFPLDEYKVAPSALEHFETSLRDPMFYQFYKRMMYYFHQYQNYMGPYEKEELLFKGVKIEDMEIDRLITYFDFHYSDLSHAVSVDEKEFIDDTFEVRARQFRLNHKPFNYKINVASEKATDAFVKVFIGPKYDEFGREIEMEHNYMNFFELDRFKYSLQAGKNVIERNSYDSVYFASDRTTYKQLYKQVLTAFNGGDAFKYYPEYKYYTFPQRLMLPKGEFGGKTYQFYVMVSEYHAPKNNEFGEFLVDTEYSMGYPLDRPIDFEHDFFVPNSYTKDVVIYHKNTEEDINTTWSKH</sequence>
<dbReference type="PANTHER" id="PTHR11511">
    <property type="entry name" value="LARVAL STORAGE PROTEIN/PHENOLOXIDASE"/>
    <property type="match status" value="1"/>
</dbReference>
<dbReference type="InterPro" id="IPR014756">
    <property type="entry name" value="Ig_E-set"/>
</dbReference>
<reference evidence="7" key="1">
    <citation type="submission" date="2025-08" db="UniProtKB">
        <authorList>
            <consortium name="RefSeq"/>
        </authorList>
    </citation>
    <scope>IDENTIFICATION</scope>
    <source>
        <tissue evidence="7">Whole Larva</tissue>
    </source>
</reference>
<proteinExistence type="predicted"/>
<evidence type="ECO:0000259" key="5">
    <source>
        <dbReference type="Pfam" id="PF03723"/>
    </source>
</evidence>
<evidence type="ECO:0000256" key="1">
    <source>
        <dbReference type="ARBA" id="ARBA00022761"/>
    </source>
</evidence>
<dbReference type="GeneID" id="108557941"/>
<dbReference type="SUPFAM" id="SSF81296">
    <property type="entry name" value="E set domains"/>
    <property type="match status" value="1"/>
</dbReference>
<dbReference type="InterPro" id="IPR036697">
    <property type="entry name" value="Hemocyanin_N_sf"/>
</dbReference>
<evidence type="ECO:0000259" key="4">
    <source>
        <dbReference type="Pfam" id="PF03722"/>
    </source>
</evidence>
<dbReference type="InterPro" id="IPR037020">
    <property type="entry name" value="Hemocyanin_C_sf"/>
</dbReference>
<evidence type="ECO:0000256" key="2">
    <source>
        <dbReference type="SAM" id="SignalP"/>
    </source>
</evidence>